<gene>
    <name evidence="1" type="ORF">EDD54_2244</name>
</gene>
<accession>A0A4R6RG42</accession>
<dbReference type="RefSeq" id="WP_126541239.1">
    <property type="nucleotide sequence ID" value="NZ_BSPM01000004.1"/>
</dbReference>
<organism evidence="1 2">
    <name type="scientific">Oharaeibacter diazotrophicus</name>
    <dbReference type="NCBI Taxonomy" id="1920512"/>
    <lineage>
        <taxon>Bacteria</taxon>
        <taxon>Pseudomonadati</taxon>
        <taxon>Pseudomonadota</taxon>
        <taxon>Alphaproteobacteria</taxon>
        <taxon>Hyphomicrobiales</taxon>
        <taxon>Pleomorphomonadaceae</taxon>
        <taxon>Oharaeibacter</taxon>
    </lineage>
</organism>
<dbReference type="Proteomes" id="UP000294547">
    <property type="component" value="Unassembled WGS sequence"/>
</dbReference>
<reference evidence="1 2" key="1">
    <citation type="submission" date="2019-03" db="EMBL/GenBank/DDBJ databases">
        <title>Genomic Encyclopedia of Type Strains, Phase IV (KMG-IV): sequencing the most valuable type-strain genomes for metagenomic binning, comparative biology and taxonomic classification.</title>
        <authorList>
            <person name="Goeker M."/>
        </authorList>
    </citation>
    <scope>NUCLEOTIDE SEQUENCE [LARGE SCALE GENOMIC DNA]</scope>
    <source>
        <strain evidence="1 2">DSM 102969</strain>
    </source>
</reference>
<proteinExistence type="predicted"/>
<sequence length="162" mass="16915">MSRTDDVLAALHAAMVDVFTAAGLPAPERDRAIPSAMIELVDGSEIYTSLFDGAGEVTATMLGDGAAGDIYDLTQRAEIDLAVADHDRARRIATFDAGLVAIDDATRALAAAVETGAHALSGVLTAVQVERVERSGTVFEGIVHIKSAVVTVALTYTSDRPF</sequence>
<dbReference type="OrthoDB" id="9879903at2"/>
<comment type="caution">
    <text evidence="1">The sequence shown here is derived from an EMBL/GenBank/DDBJ whole genome shotgun (WGS) entry which is preliminary data.</text>
</comment>
<evidence type="ECO:0000313" key="2">
    <source>
        <dbReference type="Proteomes" id="UP000294547"/>
    </source>
</evidence>
<evidence type="ECO:0000313" key="1">
    <source>
        <dbReference type="EMBL" id="TDP85391.1"/>
    </source>
</evidence>
<dbReference type="EMBL" id="SNXY01000007">
    <property type="protein sequence ID" value="TDP85391.1"/>
    <property type="molecule type" value="Genomic_DNA"/>
</dbReference>
<protein>
    <submittedName>
        <fullName evidence="1">Uncharacterized protein</fullName>
    </submittedName>
</protein>
<keyword evidence="2" id="KW-1185">Reference proteome</keyword>
<name>A0A4R6RG42_9HYPH</name>
<dbReference type="AlphaFoldDB" id="A0A4R6RG42"/>